<dbReference type="GO" id="GO:0140359">
    <property type="term" value="F:ABC-type transporter activity"/>
    <property type="evidence" value="ECO:0007669"/>
    <property type="project" value="InterPro"/>
</dbReference>
<evidence type="ECO:0000313" key="2">
    <source>
        <dbReference type="EMBL" id="MBR7554540.1"/>
    </source>
</evidence>
<keyword evidence="1" id="KW-1133">Transmembrane helix</keyword>
<evidence type="ECO:0000313" key="3">
    <source>
        <dbReference type="Proteomes" id="UP000675431"/>
    </source>
</evidence>
<feature type="transmembrane region" description="Helical" evidence="1">
    <location>
        <begin position="301"/>
        <end position="322"/>
    </location>
</feature>
<comment type="caution">
    <text evidence="2">The sequence shown here is derived from an EMBL/GenBank/DDBJ whole genome shotgun (WGS) entry which is preliminary data.</text>
</comment>
<gene>
    <name evidence="2" type="ORF">KC820_10295</name>
</gene>
<keyword evidence="1" id="KW-0812">Transmembrane</keyword>
<feature type="transmembrane region" description="Helical" evidence="1">
    <location>
        <begin position="171"/>
        <end position="191"/>
    </location>
</feature>
<feature type="transmembrane region" description="Helical" evidence="1">
    <location>
        <begin position="613"/>
        <end position="633"/>
    </location>
</feature>
<feature type="transmembrane region" description="Helical" evidence="1">
    <location>
        <begin position="654"/>
        <end position="680"/>
    </location>
</feature>
<dbReference type="EMBL" id="JAGSIE010000031">
    <property type="protein sequence ID" value="MBR7554540.1"/>
    <property type="molecule type" value="Genomic_DNA"/>
</dbReference>
<dbReference type="AlphaFoldDB" id="A0A941CXQ8"/>
<accession>A0A941CXQ8</accession>
<dbReference type="Pfam" id="PF12679">
    <property type="entry name" value="ABC2_membrane_2"/>
    <property type="match status" value="2"/>
</dbReference>
<feature type="transmembrane region" description="Helical" evidence="1">
    <location>
        <begin position="17"/>
        <end position="34"/>
    </location>
</feature>
<feature type="transmembrane region" description="Helical" evidence="1">
    <location>
        <begin position="757"/>
        <end position="776"/>
    </location>
</feature>
<feature type="transmembrane region" description="Helical" evidence="1">
    <location>
        <begin position="212"/>
        <end position="241"/>
    </location>
</feature>
<dbReference type="Proteomes" id="UP000675431">
    <property type="component" value="Unassembled WGS sequence"/>
</dbReference>
<proteinExistence type="predicted"/>
<sequence length="837" mass="97978">MNLLKFEIKKIWRQKKIFWLLLILILFMSFQYYQNTLHQDSFIDRLYESTEPLKANVTEIERELDEKRVNNQLNELEKQQSVYIKDMKAALQHWRSAIYSEELHNLPQLEHEFLKSLQNYLNKDGEFEALTGLNLEYVILKNTWMIDHNLSIEDEDYPISPHLFMLETGDLLFGVLGIILLLLIFGNILSIEREQQTWFTLKTQPIKKSSIILSKYFTLISMLFLYVVVVVFIGMLLPIILNDHHLLLNYPQIIFSENKIRIISSLTYFLFKTLLFFGAGIISFSLLLLISMVFKKSFSSLIATFFVLLIGHYLTTITDFSAPMNLFHHYQLGDIIIENRDIWYYPLFAVLWAILIVLITLYIPERQADLLNAQYQKSVFNSGDTNSKRGALINTVIFELRKLFRKGYFLQVISILFLLIVIGYFFLNQEADKIETEYFKQLNDEAVAIQEEMIPMYEKKLFEYEDRYEKTNDKSEREYIKKYIDGTTQVINLYKERVEKIEKGVKEYELGNWEAFHELQLFTIKLVNGDFDESLHYIEHNFDHQFQYEVSVEEKEWSIKNNIQPIFPGEFRPTVHDDWGDNPQGEINRDAWEERNHKVNSSGLYTLYHFYEYYLYLIPLGLFLFLLGGGYAAERGKKNTIHFLQTQPISKTTIFLGKILSSSLIFIVSYIGLMVLLLFLGTITDRFGDWNFPILHYDSLSSTSSVGYTGTITDYENYGFHFTPLGNYLLKCIGLLFMLTILVITLSGFISTFIKNTFAVMVFTVLVLVSGHFISIEYLSKWAFLSPFIYLDLFKVSNGTMATLLDQSLINTTMGIVTLFVSSCLLVYFSCIILKRD</sequence>
<feature type="transmembrane region" description="Helical" evidence="1">
    <location>
        <begin position="728"/>
        <end position="750"/>
    </location>
</feature>
<protein>
    <submittedName>
        <fullName evidence="2">ABC transporter permease subunit</fullName>
    </submittedName>
</protein>
<evidence type="ECO:0000256" key="1">
    <source>
        <dbReference type="SAM" id="Phobius"/>
    </source>
</evidence>
<dbReference type="PANTHER" id="PTHR37305">
    <property type="entry name" value="INTEGRAL MEMBRANE PROTEIN-RELATED"/>
    <property type="match status" value="1"/>
</dbReference>
<dbReference type="PANTHER" id="PTHR37305:SF1">
    <property type="entry name" value="MEMBRANE PROTEIN"/>
    <property type="match status" value="1"/>
</dbReference>
<dbReference type="GO" id="GO:0005886">
    <property type="term" value="C:plasma membrane"/>
    <property type="evidence" value="ECO:0007669"/>
    <property type="project" value="UniProtKB-SubCell"/>
</dbReference>
<name>A0A941CXQ8_9BACI</name>
<organism evidence="2 3">
    <name type="scientific">Allobacillus saliphilus</name>
    <dbReference type="NCBI Taxonomy" id="2912308"/>
    <lineage>
        <taxon>Bacteria</taxon>
        <taxon>Bacillati</taxon>
        <taxon>Bacillota</taxon>
        <taxon>Bacilli</taxon>
        <taxon>Bacillales</taxon>
        <taxon>Bacillaceae</taxon>
        <taxon>Allobacillus</taxon>
    </lineage>
</organism>
<keyword evidence="3" id="KW-1185">Reference proteome</keyword>
<feature type="transmembrane region" description="Helical" evidence="1">
    <location>
        <begin position="408"/>
        <end position="427"/>
    </location>
</feature>
<feature type="transmembrane region" description="Helical" evidence="1">
    <location>
        <begin position="274"/>
        <end position="294"/>
    </location>
</feature>
<reference evidence="2 3" key="1">
    <citation type="submission" date="2021-04" db="EMBL/GenBank/DDBJ databases">
        <title>Allobacillus sp. nov. SKP8-2 isolated from shrimp paste.</title>
        <authorList>
            <person name="Tanasupawat S."/>
            <person name="Yiamsombat S."/>
            <person name="Kanchanasin P."/>
            <person name="Kuncharoen N."/>
        </authorList>
    </citation>
    <scope>NUCLEOTIDE SEQUENCE [LARGE SCALE GENOMIC DNA]</scope>
    <source>
        <strain evidence="2 3">SKP8-2</strain>
    </source>
</reference>
<keyword evidence="1" id="KW-0472">Membrane</keyword>
<dbReference type="RefSeq" id="WP_212370803.1">
    <property type="nucleotide sequence ID" value="NZ_JAGSIE010000031.1"/>
</dbReference>
<feature type="transmembrane region" description="Helical" evidence="1">
    <location>
        <begin position="342"/>
        <end position="363"/>
    </location>
</feature>
<feature type="transmembrane region" description="Helical" evidence="1">
    <location>
        <begin position="814"/>
        <end position="834"/>
    </location>
</feature>